<evidence type="ECO:0000256" key="2">
    <source>
        <dbReference type="ARBA" id="ARBA00022692"/>
    </source>
</evidence>
<evidence type="ECO:0000256" key="4">
    <source>
        <dbReference type="ARBA" id="ARBA00023136"/>
    </source>
</evidence>
<evidence type="ECO:0000256" key="5">
    <source>
        <dbReference type="SAM" id="Phobius"/>
    </source>
</evidence>
<feature type="transmembrane region" description="Helical" evidence="5">
    <location>
        <begin position="21"/>
        <end position="40"/>
    </location>
</feature>
<feature type="transmembrane region" description="Helical" evidence="5">
    <location>
        <begin position="92"/>
        <end position="114"/>
    </location>
</feature>
<comment type="subcellular location">
    <subcellularLocation>
        <location evidence="1">Membrane</location>
        <topology evidence="1">Multi-pass membrane protein</topology>
    </subcellularLocation>
</comment>
<evidence type="ECO:0000259" key="6">
    <source>
        <dbReference type="Pfam" id="PF07291"/>
    </source>
</evidence>
<name>A0A1Y1SYM1_9FLAO</name>
<dbReference type="AlphaFoldDB" id="A0A1Y1SYM1"/>
<keyword evidence="4 5" id="KW-0472">Membrane</keyword>
<evidence type="ECO:0000256" key="3">
    <source>
        <dbReference type="ARBA" id="ARBA00022989"/>
    </source>
</evidence>
<sequence length="162" mass="18126">MNQHIKTGHRAKSKYEKTLSASISKALLFYFILLLSYAALSKITEGNSLYISLINAPLFLSTELAGFGQWFIPITELVLAISISFKTTRKIGYIGVALLFILLSVYAGWITWFLPNKPCSCGGLISLLSWKQHVVFNLLNLILSLIGWYLTQRPIKANPTTI</sequence>
<evidence type="ECO:0000313" key="8">
    <source>
        <dbReference type="Proteomes" id="UP000192746"/>
    </source>
</evidence>
<dbReference type="GO" id="GO:0030416">
    <property type="term" value="P:methylamine metabolic process"/>
    <property type="evidence" value="ECO:0007669"/>
    <property type="project" value="InterPro"/>
</dbReference>
<dbReference type="EMBL" id="ARYN01000024">
    <property type="protein sequence ID" value="ORL43840.1"/>
    <property type="molecule type" value="Genomic_DNA"/>
</dbReference>
<evidence type="ECO:0000313" key="7">
    <source>
        <dbReference type="EMBL" id="ORL43840.1"/>
    </source>
</evidence>
<dbReference type="STRING" id="1185767.IIF7_18914"/>
<dbReference type="InterPro" id="IPR009908">
    <property type="entry name" value="Methylamine_util_MauE"/>
</dbReference>
<comment type="caution">
    <text evidence="7">The sequence shown here is derived from an EMBL/GenBank/DDBJ whole genome shotgun (WGS) entry which is preliminary data.</text>
</comment>
<reference evidence="7 8" key="1">
    <citation type="submission" date="2013-04" db="EMBL/GenBank/DDBJ databases">
        <title>Zunongwangia sp. 22II14-10F7 Genome Sequencing.</title>
        <authorList>
            <person name="Lai Q."/>
            <person name="Shao Z."/>
        </authorList>
    </citation>
    <scope>NUCLEOTIDE SEQUENCE [LARGE SCALE GENOMIC DNA]</scope>
    <source>
        <strain evidence="7 8">22II14-10F7</strain>
    </source>
</reference>
<feature type="transmembrane region" description="Helical" evidence="5">
    <location>
        <begin position="67"/>
        <end position="85"/>
    </location>
</feature>
<feature type="transmembrane region" description="Helical" evidence="5">
    <location>
        <begin position="134"/>
        <end position="151"/>
    </location>
</feature>
<gene>
    <name evidence="7" type="ORF">IIF7_18914</name>
</gene>
<keyword evidence="3 5" id="KW-1133">Transmembrane helix</keyword>
<evidence type="ECO:0000256" key="1">
    <source>
        <dbReference type="ARBA" id="ARBA00004141"/>
    </source>
</evidence>
<keyword evidence="2 5" id="KW-0812">Transmembrane</keyword>
<protein>
    <recommendedName>
        <fullName evidence="6">Methylamine utilisation protein MauE domain-containing protein</fullName>
    </recommendedName>
</protein>
<dbReference type="Pfam" id="PF07291">
    <property type="entry name" value="MauE"/>
    <property type="match status" value="1"/>
</dbReference>
<dbReference type="OrthoDB" id="673785at2"/>
<keyword evidence="8" id="KW-1185">Reference proteome</keyword>
<dbReference type="Proteomes" id="UP000192746">
    <property type="component" value="Unassembled WGS sequence"/>
</dbReference>
<dbReference type="GO" id="GO:0016020">
    <property type="term" value="C:membrane"/>
    <property type="evidence" value="ECO:0007669"/>
    <property type="project" value="UniProtKB-SubCell"/>
</dbReference>
<organism evidence="7 8">
    <name type="scientific">Zunongwangia atlantica 22II14-10F7</name>
    <dbReference type="NCBI Taxonomy" id="1185767"/>
    <lineage>
        <taxon>Bacteria</taxon>
        <taxon>Pseudomonadati</taxon>
        <taxon>Bacteroidota</taxon>
        <taxon>Flavobacteriia</taxon>
        <taxon>Flavobacteriales</taxon>
        <taxon>Flavobacteriaceae</taxon>
        <taxon>Zunongwangia</taxon>
    </lineage>
</organism>
<dbReference type="RefSeq" id="WP_084843248.1">
    <property type="nucleotide sequence ID" value="NZ_ARYN01000024.1"/>
</dbReference>
<feature type="domain" description="Methylamine utilisation protein MauE" evidence="6">
    <location>
        <begin position="23"/>
        <end position="149"/>
    </location>
</feature>
<accession>A0A1Y1SYM1</accession>
<proteinExistence type="predicted"/>